<organism evidence="3 4">
    <name type="scientific">Ditylenchus dipsaci</name>
    <dbReference type="NCBI Taxonomy" id="166011"/>
    <lineage>
        <taxon>Eukaryota</taxon>
        <taxon>Metazoa</taxon>
        <taxon>Ecdysozoa</taxon>
        <taxon>Nematoda</taxon>
        <taxon>Chromadorea</taxon>
        <taxon>Rhabditida</taxon>
        <taxon>Tylenchina</taxon>
        <taxon>Tylenchomorpha</taxon>
        <taxon>Sphaerularioidea</taxon>
        <taxon>Anguinidae</taxon>
        <taxon>Anguininae</taxon>
        <taxon>Ditylenchus</taxon>
    </lineage>
</organism>
<dbReference type="WBParaSite" id="jg24137">
    <property type="protein sequence ID" value="jg24137"/>
    <property type="gene ID" value="jg24137"/>
</dbReference>
<evidence type="ECO:0000313" key="3">
    <source>
        <dbReference type="Proteomes" id="UP000887574"/>
    </source>
</evidence>
<proteinExistence type="predicted"/>
<dbReference type="AlphaFoldDB" id="A0A915DXZ4"/>
<dbReference type="SUPFAM" id="SSF52025">
    <property type="entry name" value="PA domain"/>
    <property type="match status" value="1"/>
</dbReference>
<dbReference type="SUPFAM" id="SSF53187">
    <property type="entry name" value="Zn-dependent exopeptidases"/>
    <property type="match status" value="1"/>
</dbReference>
<keyword evidence="1" id="KW-1133">Transmembrane helix</keyword>
<keyword evidence="1" id="KW-0812">Transmembrane</keyword>
<dbReference type="InterPro" id="IPR046450">
    <property type="entry name" value="PA_dom_sf"/>
</dbReference>
<dbReference type="Gene3D" id="3.40.630.10">
    <property type="entry name" value="Zn peptidases"/>
    <property type="match status" value="1"/>
</dbReference>
<feature type="domain" description="Peptidase M28" evidence="2">
    <location>
        <begin position="315"/>
        <end position="360"/>
    </location>
</feature>
<evidence type="ECO:0000256" key="1">
    <source>
        <dbReference type="SAM" id="Phobius"/>
    </source>
</evidence>
<dbReference type="PANTHER" id="PTHR10404:SF77">
    <property type="entry name" value="GLUTAMATE CARBOXYPEPTIDASE 2 HOMOLOG"/>
    <property type="match status" value="1"/>
</dbReference>
<dbReference type="InterPro" id="IPR039373">
    <property type="entry name" value="Peptidase_M28B"/>
</dbReference>
<keyword evidence="1" id="KW-0472">Membrane</keyword>
<dbReference type="InterPro" id="IPR007484">
    <property type="entry name" value="Peptidase_M28"/>
</dbReference>
<evidence type="ECO:0000313" key="4">
    <source>
        <dbReference type="WBParaSite" id="jg24137"/>
    </source>
</evidence>
<sequence>MTINNRVDRALVALVIFFAIIFFFAFVGNSVKKQSDSISQPEPYNHEALHKIISETLIKNVDPLKIKEYLRAFTKEPHPAGLKLTTKCSLVKYNVLLSYPNYSKPNQVSIVNGEGKTIFQSTGLSPVVFPDEQGAPGAGIQWLAYSANESVEGDLVYCHYGRPIDFQRLNEMGVSVKGKIAIMRYHSDFRAIPKSVLWMVRRQSMCTLLLFGCRQMGSESTLMTMDGDLLTPLYPSKADLYGARTIKEAKKTGMLPDIPVLPLSYSDAYQLLSRLEIKEIRNLIGYIYGAKEPDEYVMWLGHYPNNEGDWLEACRSLVFCAWDAEEYGLIGSTEFLEEFANIINDRTIVYLNVDLISDNSTLNADTIPSMIKLWWIQLKKFLTQ</sequence>
<dbReference type="Pfam" id="PF04389">
    <property type="entry name" value="Peptidase_M28"/>
    <property type="match status" value="1"/>
</dbReference>
<dbReference type="GO" id="GO:0004180">
    <property type="term" value="F:carboxypeptidase activity"/>
    <property type="evidence" value="ECO:0007669"/>
    <property type="project" value="TreeGrafter"/>
</dbReference>
<dbReference type="Gene3D" id="3.50.30.30">
    <property type="match status" value="2"/>
</dbReference>
<keyword evidence="3" id="KW-1185">Reference proteome</keyword>
<protein>
    <submittedName>
        <fullName evidence="4">Peptidase M28 domain-containing protein</fullName>
    </submittedName>
</protein>
<name>A0A915DXZ4_9BILA</name>
<feature type="transmembrane region" description="Helical" evidence="1">
    <location>
        <begin position="12"/>
        <end position="31"/>
    </location>
</feature>
<reference evidence="4" key="1">
    <citation type="submission" date="2022-11" db="UniProtKB">
        <authorList>
            <consortium name="WormBaseParasite"/>
        </authorList>
    </citation>
    <scope>IDENTIFICATION</scope>
</reference>
<dbReference type="Proteomes" id="UP000887574">
    <property type="component" value="Unplaced"/>
</dbReference>
<dbReference type="PANTHER" id="PTHR10404">
    <property type="entry name" value="N-ACETYLATED-ALPHA-LINKED ACIDIC DIPEPTIDASE"/>
    <property type="match status" value="1"/>
</dbReference>
<accession>A0A915DXZ4</accession>
<evidence type="ECO:0000259" key="2">
    <source>
        <dbReference type="Pfam" id="PF04389"/>
    </source>
</evidence>